<name>A0A6A7Y1V9_9HYPH</name>
<comment type="caution">
    <text evidence="1">The sequence shown here is derived from an EMBL/GenBank/DDBJ whole genome shotgun (WGS) entry which is preliminary data.</text>
</comment>
<dbReference type="Proteomes" id="UP000332515">
    <property type="component" value="Unassembled WGS sequence"/>
</dbReference>
<keyword evidence="1" id="KW-0223">Dioxygenase</keyword>
<reference evidence="1 2" key="1">
    <citation type="submission" date="2019-09" db="EMBL/GenBank/DDBJ databases">
        <title>Segnochrobactrum spirostomi gen. nov., sp. nov., isolated from the ciliate Spirostomum cf. yagiui and description of a novel family, Segnochrobactraceae fam. nov. within the order Rhizobiales of the class Alphaproteobacteria.</title>
        <authorList>
            <person name="Akter S."/>
            <person name="Shazib S.U.A."/>
            <person name="Shin M.K."/>
        </authorList>
    </citation>
    <scope>NUCLEOTIDE SEQUENCE [LARGE SCALE GENOMIC DNA]</scope>
    <source>
        <strain evidence="1 2">Sp-1</strain>
    </source>
</reference>
<dbReference type="AlphaFoldDB" id="A0A6A7Y1V9"/>
<dbReference type="Gene3D" id="2.60.120.620">
    <property type="entry name" value="q2cbj1_9rhob like domain"/>
    <property type="match status" value="1"/>
</dbReference>
<proteinExistence type="predicted"/>
<evidence type="ECO:0000313" key="1">
    <source>
        <dbReference type="EMBL" id="MQT11762.1"/>
    </source>
</evidence>
<evidence type="ECO:0000313" key="2">
    <source>
        <dbReference type="Proteomes" id="UP000332515"/>
    </source>
</evidence>
<gene>
    <name evidence="1" type="ORF">F0357_03550</name>
</gene>
<keyword evidence="1" id="KW-0560">Oxidoreductase</keyword>
<dbReference type="RefSeq" id="WP_153478815.1">
    <property type="nucleotide sequence ID" value="NZ_VWNA01000001.1"/>
</dbReference>
<dbReference type="GO" id="GO:0016706">
    <property type="term" value="F:2-oxoglutarate-dependent dioxygenase activity"/>
    <property type="evidence" value="ECO:0007669"/>
    <property type="project" value="UniProtKB-ARBA"/>
</dbReference>
<dbReference type="EMBL" id="VWNA01000001">
    <property type="protein sequence ID" value="MQT11762.1"/>
    <property type="molecule type" value="Genomic_DNA"/>
</dbReference>
<dbReference type="SUPFAM" id="SSF51197">
    <property type="entry name" value="Clavaminate synthase-like"/>
    <property type="match status" value="1"/>
</dbReference>
<sequence length="286" mass="31834">MTPAATDSTAIEARVRQAIDDDLVEAFRRDGAVCVRGLFDADEIALCRAAIDENMAAPSERAIVASRPEDPGFFIEDFCNWQRIEGYRQFVFGAPAAAAAARLMGAATVRLYHDHLLVKEPNTRQKTPWHQDQPYYNVEGRLNCSMWMPVDPVPRTATLEFVAGSHLGPWLMPRTFMTNEARWFPEGSLADLPDIDANRDAFPILGWALEPGDAVFFHMLALHAAGGAGSGRRRVLSVRFLGDDMRHAPRPWKTSPNFPNLENELPAGAAMEHPLFPILWPRTLGD</sequence>
<accession>A0A6A7Y1V9</accession>
<protein>
    <submittedName>
        <fullName evidence="1">Phytanoyl-CoA dioxygenase</fullName>
    </submittedName>
</protein>
<dbReference type="PANTHER" id="PTHR20883">
    <property type="entry name" value="PHYTANOYL-COA DIOXYGENASE DOMAIN CONTAINING 1"/>
    <property type="match status" value="1"/>
</dbReference>
<keyword evidence="2" id="KW-1185">Reference proteome</keyword>
<dbReference type="Pfam" id="PF05721">
    <property type="entry name" value="PhyH"/>
    <property type="match status" value="1"/>
</dbReference>
<dbReference type="InterPro" id="IPR008775">
    <property type="entry name" value="Phytyl_CoA_dOase-like"/>
</dbReference>
<organism evidence="1 2">
    <name type="scientific">Segnochrobactrum spirostomi</name>
    <dbReference type="NCBI Taxonomy" id="2608987"/>
    <lineage>
        <taxon>Bacteria</taxon>
        <taxon>Pseudomonadati</taxon>
        <taxon>Pseudomonadota</taxon>
        <taxon>Alphaproteobacteria</taxon>
        <taxon>Hyphomicrobiales</taxon>
        <taxon>Segnochrobactraceae</taxon>
        <taxon>Segnochrobactrum</taxon>
    </lineage>
</organism>
<dbReference type="PANTHER" id="PTHR20883:SF49">
    <property type="entry name" value="PHYTANOYL-COA DIOXYGENASE"/>
    <property type="match status" value="1"/>
</dbReference>
<dbReference type="GO" id="GO:0005506">
    <property type="term" value="F:iron ion binding"/>
    <property type="evidence" value="ECO:0007669"/>
    <property type="project" value="UniProtKB-ARBA"/>
</dbReference>